<dbReference type="AlphaFoldDB" id="X1BCK6"/>
<evidence type="ECO:0000313" key="2">
    <source>
        <dbReference type="EMBL" id="GAG93679.1"/>
    </source>
</evidence>
<sequence length="124" mass="14101">TRHIPPKHKHLIRYYGLYSSRTKGKANKDGSLAQFGYKSKTAEDVKHEQSPEGNTETASNKASRQSWARLIQKVYEIDPLICPKCSHKMRIVAIITEPSEVKKILECLKRNHAPPFDKITTKAS</sequence>
<gene>
    <name evidence="2" type="ORF">S01H4_48724</name>
</gene>
<accession>X1BCK6</accession>
<organism evidence="2">
    <name type="scientific">marine sediment metagenome</name>
    <dbReference type="NCBI Taxonomy" id="412755"/>
    <lineage>
        <taxon>unclassified sequences</taxon>
        <taxon>metagenomes</taxon>
        <taxon>ecological metagenomes</taxon>
    </lineage>
</organism>
<dbReference type="EMBL" id="BART01027489">
    <property type="protein sequence ID" value="GAG93679.1"/>
    <property type="molecule type" value="Genomic_DNA"/>
</dbReference>
<comment type="caution">
    <text evidence="2">The sequence shown here is derived from an EMBL/GenBank/DDBJ whole genome shotgun (WGS) entry which is preliminary data.</text>
</comment>
<evidence type="ECO:0000256" key="1">
    <source>
        <dbReference type="SAM" id="MobiDB-lite"/>
    </source>
</evidence>
<feature type="compositionally biased region" description="Polar residues" evidence="1">
    <location>
        <begin position="51"/>
        <end position="64"/>
    </location>
</feature>
<feature type="region of interest" description="Disordered" evidence="1">
    <location>
        <begin position="42"/>
        <end position="64"/>
    </location>
</feature>
<feature type="non-terminal residue" evidence="2">
    <location>
        <position position="1"/>
    </location>
</feature>
<reference evidence="2" key="1">
    <citation type="journal article" date="2014" name="Front. Microbiol.">
        <title>High frequency of phylogenetically diverse reductive dehalogenase-homologous genes in deep subseafloor sedimentary metagenomes.</title>
        <authorList>
            <person name="Kawai M."/>
            <person name="Futagami T."/>
            <person name="Toyoda A."/>
            <person name="Takaki Y."/>
            <person name="Nishi S."/>
            <person name="Hori S."/>
            <person name="Arai W."/>
            <person name="Tsubouchi T."/>
            <person name="Morono Y."/>
            <person name="Uchiyama I."/>
            <person name="Ito T."/>
            <person name="Fujiyama A."/>
            <person name="Inagaki F."/>
            <person name="Takami H."/>
        </authorList>
    </citation>
    <scope>NUCLEOTIDE SEQUENCE</scope>
    <source>
        <strain evidence="2">Expedition CK06-06</strain>
    </source>
</reference>
<evidence type="ECO:0008006" key="3">
    <source>
        <dbReference type="Google" id="ProtNLM"/>
    </source>
</evidence>
<protein>
    <recommendedName>
        <fullName evidence="3">Transposase zinc-binding domain-containing protein</fullName>
    </recommendedName>
</protein>
<name>X1BCK6_9ZZZZ</name>
<proteinExistence type="predicted"/>